<sequence length="181" mass="18676">MKILTKSLYFFLAIAATLGACKKDDVKTQSSTTGASAKVNANLYGFDGGSSGKFVSTKAAITQASAGGISTFAVTAIRDGGNESINIVVLKKITATGKISFAGDITNGGITIMKDYTKVSDRTLSYTTDQNSSTGAKGGGEINITKLDGNTVEGTFYAIAYNSAGKESFIEQGTFSGTIVQ</sequence>
<organism evidence="2 3">
    <name type="scientific">Mucilaginibacter antarcticus</name>
    <dbReference type="NCBI Taxonomy" id="1855725"/>
    <lineage>
        <taxon>Bacteria</taxon>
        <taxon>Pseudomonadati</taxon>
        <taxon>Bacteroidota</taxon>
        <taxon>Sphingobacteriia</taxon>
        <taxon>Sphingobacteriales</taxon>
        <taxon>Sphingobacteriaceae</taxon>
        <taxon>Mucilaginibacter</taxon>
    </lineage>
</organism>
<reference evidence="3" key="1">
    <citation type="journal article" date="2019" name="Int. J. Syst. Evol. Microbiol.">
        <title>The Global Catalogue of Microorganisms (GCM) 10K type strain sequencing project: providing services to taxonomists for standard genome sequencing and annotation.</title>
        <authorList>
            <consortium name="The Broad Institute Genomics Platform"/>
            <consortium name="The Broad Institute Genome Sequencing Center for Infectious Disease"/>
            <person name="Wu L."/>
            <person name="Ma J."/>
        </authorList>
    </citation>
    <scope>NUCLEOTIDE SEQUENCE [LARGE SCALE GENOMIC DNA]</scope>
    <source>
        <strain evidence="3">KCTC 52232</strain>
    </source>
</reference>
<dbReference type="Proteomes" id="UP001597601">
    <property type="component" value="Unassembled WGS sequence"/>
</dbReference>
<proteinExistence type="predicted"/>
<evidence type="ECO:0000313" key="3">
    <source>
        <dbReference type="Proteomes" id="UP001597601"/>
    </source>
</evidence>
<keyword evidence="1" id="KW-0732">Signal</keyword>
<gene>
    <name evidence="2" type="ORF">ACFSYC_03045</name>
</gene>
<evidence type="ECO:0000256" key="1">
    <source>
        <dbReference type="SAM" id="SignalP"/>
    </source>
</evidence>
<comment type="caution">
    <text evidence="2">The sequence shown here is derived from an EMBL/GenBank/DDBJ whole genome shotgun (WGS) entry which is preliminary data.</text>
</comment>
<keyword evidence="3" id="KW-1185">Reference proteome</keyword>
<name>A0ABW5XM09_9SPHI</name>
<evidence type="ECO:0000313" key="2">
    <source>
        <dbReference type="EMBL" id="MFD2863654.1"/>
    </source>
</evidence>
<accession>A0ABW5XM09</accession>
<feature type="signal peptide" evidence="1">
    <location>
        <begin position="1"/>
        <end position="22"/>
    </location>
</feature>
<dbReference type="PROSITE" id="PS51257">
    <property type="entry name" value="PROKAR_LIPOPROTEIN"/>
    <property type="match status" value="1"/>
</dbReference>
<protein>
    <submittedName>
        <fullName evidence="2">Uncharacterized protein</fullName>
    </submittedName>
</protein>
<feature type="chain" id="PRO_5046126699" evidence="1">
    <location>
        <begin position="23"/>
        <end position="181"/>
    </location>
</feature>
<dbReference type="EMBL" id="JBHUON010000002">
    <property type="protein sequence ID" value="MFD2863654.1"/>
    <property type="molecule type" value="Genomic_DNA"/>
</dbReference>
<dbReference type="RefSeq" id="WP_377123386.1">
    <property type="nucleotide sequence ID" value="NZ_JBHUON010000002.1"/>
</dbReference>